<dbReference type="RefSeq" id="WP_124274476.1">
    <property type="nucleotide sequence ID" value="NZ_JAELVF020000001.1"/>
</dbReference>
<keyword evidence="3" id="KW-1185">Reference proteome</keyword>
<reference evidence="2" key="1">
    <citation type="submission" date="2021-06" db="EMBL/GenBank/DDBJ databases">
        <title>Sequencing of actinobacteria type strains.</title>
        <authorList>
            <person name="Nguyen G.-S."/>
            <person name="Wentzel A."/>
        </authorList>
    </citation>
    <scope>NUCLEOTIDE SEQUENCE</scope>
    <source>
        <strain evidence="2">P38-E01</strain>
    </source>
</reference>
<evidence type="ECO:0000313" key="3">
    <source>
        <dbReference type="Proteomes" id="UP000694501"/>
    </source>
</evidence>
<proteinExistence type="predicted"/>
<dbReference type="Proteomes" id="UP000694501">
    <property type="component" value="Unassembled WGS sequence"/>
</dbReference>
<evidence type="ECO:0000259" key="1">
    <source>
        <dbReference type="Pfam" id="PF04248"/>
    </source>
</evidence>
<dbReference type="InterPro" id="IPR007361">
    <property type="entry name" value="DUF427"/>
</dbReference>
<comment type="caution">
    <text evidence="2">The sequence shown here is derived from an EMBL/GenBank/DDBJ whole genome shotgun (WGS) entry which is preliminary data.</text>
</comment>
<dbReference type="PANTHER" id="PTHR34310">
    <property type="entry name" value="DUF427 DOMAIN PROTEIN (AFU_ORTHOLOGUE AFUA_3G02220)"/>
    <property type="match status" value="1"/>
</dbReference>
<protein>
    <submittedName>
        <fullName evidence="2">DUF427 domain-containing protein</fullName>
    </submittedName>
</protein>
<dbReference type="Gene3D" id="2.170.150.40">
    <property type="entry name" value="Domain of unknown function (DUF427)"/>
    <property type="match status" value="1"/>
</dbReference>
<gene>
    <name evidence="2" type="ORF">JGS22_016375</name>
</gene>
<dbReference type="EMBL" id="JAELVF020000001">
    <property type="protein sequence ID" value="MBU7599143.1"/>
    <property type="molecule type" value="Genomic_DNA"/>
</dbReference>
<dbReference type="AlphaFoldDB" id="A0A949JHU7"/>
<accession>A0A949JHU7</accession>
<dbReference type="Pfam" id="PF04248">
    <property type="entry name" value="NTP_transf_9"/>
    <property type="match status" value="1"/>
</dbReference>
<feature type="domain" description="DUF427" evidence="1">
    <location>
        <begin position="2"/>
        <end position="88"/>
    </location>
</feature>
<organism evidence="2 3">
    <name type="scientific">Streptomyces tardus</name>
    <dbReference type="NCBI Taxonomy" id="2780544"/>
    <lineage>
        <taxon>Bacteria</taxon>
        <taxon>Bacillati</taxon>
        <taxon>Actinomycetota</taxon>
        <taxon>Actinomycetes</taxon>
        <taxon>Kitasatosporales</taxon>
        <taxon>Streptomycetaceae</taxon>
        <taxon>Streptomyces</taxon>
    </lineage>
</organism>
<dbReference type="InterPro" id="IPR038694">
    <property type="entry name" value="DUF427_sf"/>
</dbReference>
<sequence>MMRAIFNGVVIAETPRTKRVEGNDYFPPDSLKREYFTDSPTKSLCPWKGVARYYSVSVDGVTSPDAAWYYPHPSPLARRIKNHVAFWNGVTIEGTREKKPTAQSR</sequence>
<evidence type="ECO:0000313" key="2">
    <source>
        <dbReference type="EMBL" id="MBU7599143.1"/>
    </source>
</evidence>
<dbReference type="PANTHER" id="PTHR34310:SF5">
    <property type="entry name" value="DUF427 DOMAIN PROTEIN (AFU_ORTHOLOGUE AFUA_3G02220)"/>
    <property type="match status" value="1"/>
</dbReference>
<name>A0A949JHU7_9ACTN</name>